<name>A0ABN6I2Z6_9HELI</name>
<accession>A0ABN6I2Z6</accession>
<dbReference type="RefSeq" id="WP_221280231.1">
    <property type="nucleotide sequence ID" value="NZ_AP024814.1"/>
</dbReference>
<reference evidence="1 2" key="1">
    <citation type="submission" date="2021-07" db="EMBL/GenBank/DDBJ databases">
        <title>Novel Helicobacter sp. Isolated from a dog.</title>
        <authorList>
            <person name="Rimbara E."/>
            <person name="Suzuki M."/>
        </authorList>
    </citation>
    <scope>NUCLEOTIDE SEQUENCE [LARGE SCALE GENOMIC DNA]</scope>
    <source>
        <strain evidence="2">NHP19-003</strain>
    </source>
</reference>
<dbReference type="EMBL" id="AP024814">
    <property type="protein sequence ID" value="BCZ17157.1"/>
    <property type="molecule type" value="Genomic_DNA"/>
</dbReference>
<proteinExistence type="predicted"/>
<organism evidence="1 2">
    <name type="scientific">Helicobacter gastrocanis</name>
    <dbReference type="NCBI Taxonomy" id="2849641"/>
    <lineage>
        <taxon>Bacteria</taxon>
        <taxon>Pseudomonadati</taxon>
        <taxon>Campylobacterota</taxon>
        <taxon>Epsilonproteobacteria</taxon>
        <taxon>Campylobacterales</taxon>
        <taxon>Helicobacteraceae</taxon>
        <taxon>Helicobacter</taxon>
    </lineage>
</organism>
<protein>
    <submittedName>
        <fullName evidence="1">Uncharacterized protein</fullName>
    </submittedName>
</protein>
<keyword evidence="2" id="KW-1185">Reference proteome</keyword>
<evidence type="ECO:0000313" key="2">
    <source>
        <dbReference type="Proteomes" id="UP000826775"/>
    </source>
</evidence>
<gene>
    <name evidence="1" type="ORF">NHP190003_04390</name>
</gene>
<evidence type="ECO:0000313" key="1">
    <source>
        <dbReference type="EMBL" id="BCZ17157.1"/>
    </source>
</evidence>
<sequence length="69" mass="7776">MPKIEPSTPINKSFGENYPRYANKGQEGLMALMYKRTQRDGQIASAYTRPELGALMFGRCVESPTRAHI</sequence>
<dbReference type="Proteomes" id="UP000826775">
    <property type="component" value="Chromosome"/>
</dbReference>